<dbReference type="GO" id="GO:0006511">
    <property type="term" value="P:ubiquitin-dependent protein catabolic process"/>
    <property type="evidence" value="ECO:0007669"/>
    <property type="project" value="InterPro"/>
</dbReference>
<organism evidence="4 5">
    <name type="scientific">Rhipicephalus sanguineus</name>
    <name type="common">Brown dog tick</name>
    <name type="synonym">Ixodes sanguineus</name>
    <dbReference type="NCBI Taxonomy" id="34632"/>
    <lineage>
        <taxon>Eukaryota</taxon>
        <taxon>Metazoa</taxon>
        <taxon>Ecdysozoa</taxon>
        <taxon>Arthropoda</taxon>
        <taxon>Chelicerata</taxon>
        <taxon>Arachnida</taxon>
        <taxon>Acari</taxon>
        <taxon>Parasitiformes</taxon>
        <taxon>Ixodida</taxon>
        <taxon>Ixodoidea</taxon>
        <taxon>Ixodidae</taxon>
        <taxon>Rhipicephalinae</taxon>
        <taxon>Rhipicephalus</taxon>
        <taxon>Rhipicephalus</taxon>
    </lineage>
</organism>
<feature type="domain" description="Cullin family profile" evidence="3">
    <location>
        <begin position="1"/>
        <end position="87"/>
    </location>
</feature>
<keyword evidence="5" id="KW-1185">Reference proteome</keyword>
<sequence>MFKNMHISSSMTKQFKEAVSSCRVYSHGVDSATVRVLTTGFWPLAAAMQQSKIPVAPWSAYQIFQRLYLAKHNGRQIALQRRLGRLERRVLWSGRERTTYVPSGERIVRQSSAATSRHPGEDVLDVRADAVTPPRRDIEPRHSRNKTRSGI</sequence>
<reference evidence="4" key="2">
    <citation type="submission" date="2021-09" db="EMBL/GenBank/DDBJ databases">
        <authorList>
            <person name="Jia N."/>
            <person name="Wang J."/>
            <person name="Shi W."/>
            <person name="Du L."/>
            <person name="Sun Y."/>
            <person name="Zhan W."/>
            <person name="Jiang J."/>
            <person name="Wang Q."/>
            <person name="Zhang B."/>
            <person name="Ji P."/>
            <person name="Sakyi L.B."/>
            <person name="Cui X."/>
            <person name="Yuan T."/>
            <person name="Jiang B."/>
            <person name="Yang W."/>
            <person name="Lam T.T.-Y."/>
            <person name="Chang Q."/>
            <person name="Ding S."/>
            <person name="Wang X."/>
            <person name="Zhu J."/>
            <person name="Ruan X."/>
            <person name="Zhao L."/>
            <person name="Wei J."/>
            <person name="Que T."/>
            <person name="Du C."/>
            <person name="Cheng J."/>
            <person name="Dai P."/>
            <person name="Han X."/>
            <person name="Huang E."/>
            <person name="Gao Y."/>
            <person name="Liu J."/>
            <person name="Shao H."/>
            <person name="Ye R."/>
            <person name="Li L."/>
            <person name="Wei W."/>
            <person name="Wang X."/>
            <person name="Wang C."/>
            <person name="Huo Q."/>
            <person name="Li W."/>
            <person name="Guo W."/>
            <person name="Chen H."/>
            <person name="Chen S."/>
            <person name="Zhou L."/>
            <person name="Zhou L."/>
            <person name="Ni X."/>
            <person name="Tian J."/>
            <person name="Zhou Y."/>
            <person name="Sheng Y."/>
            <person name="Liu T."/>
            <person name="Pan Y."/>
            <person name="Xia L."/>
            <person name="Li J."/>
            <person name="Zhao F."/>
            <person name="Cao W."/>
        </authorList>
    </citation>
    <scope>NUCLEOTIDE SEQUENCE</scope>
    <source>
        <strain evidence="4">Rsan-2018</strain>
        <tissue evidence="4">Larvae</tissue>
    </source>
</reference>
<protein>
    <recommendedName>
        <fullName evidence="3">Cullin family profile domain-containing protein</fullName>
    </recommendedName>
</protein>
<comment type="similarity">
    <text evidence="1">Belongs to the cullin family.</text>
</comment>
<dbReference type="Proteomes" id="UP000821837">
    <property type="component" value="Unassembled WGS sequence"/>
</dbReference>
<name>A0A9D4Q6F0_RHISA</name>
<gene>
    <name evidence="4" type="ORF">HPB52_011719</name>
</gene>
<feature type="region of interest" description="Disordered" evidence="2">
    <location>
        <begin position="109"/>
        <end position="151"/>
    </location>
</feature>
<dbReference type="InterPro" id="IPR016158">
    <property type="entry name" value="Cullin_homology"/>
</dbReference>
<evidence type="ECO:0000313" key="5">
    <source>
        <dbReference type="Proteomes" id="UP000821837"/>
    </source>
</evidence>
<evidence type="ECO:0000313" key="4">
    <source>
        <dbReference type="EMBL" id="KAH7968840.1"/>
    </source>
</evidence>
<accession>A0A9D4Q6F0</accession>
<dbReference type="Gene3D" id="3.30.230.130">
    <property type="entry name" value="Cullin, Chain C, Domain 2"/>
    <property type="match status" value="1"/>
</dbReference>
<comment type="caution">
    <text evidence="4">The sequence shown here is derived from an EMBL/GenBank/DDBJ whole genome shotgun (WGS) entry which is preliminary data.</text>
</comment>
<evidence type="ECO:0000256" key="1">
    <source>
        <dbReference type="PROSITE-ProRule" id="PRU00330"/>
    </source>
</evidence>
<evidence type="ECO:0000259" key="3">
    <source>
        <dbReference type="PROSITE" id="PS50069"/>
    </source>
</evidence>
<dbReference type="SUPFAM" id="SSF75632">
    <property type="entry name" value="Cullin homology domain"/>
    <property type="match status" value="1"/>
</dbReference>
<dbReference type="InterPro" id="IPR045093">
    <property type="entry name" value="Cullin"/>
</dbReference>
<proteinExistence type="inferred from homology"/>
<evidence type="ECO:0000256" key="2">
    <source>
        <dbReference type="SAM" id="MobiDB-lite"/>
    </source>
</evidence>
<dbReference type="GO" id="GO:0031625">
    <property type="term" value="F:ubiquitin protein ligase binding"/>
    <property type="evidence" value="ECO:0007669"/>
    <property type="project" value="InterPro"/>
</dbReference>
<dbReference type="PROSITE" id="PS50069">
    <property type="entry name" value="CULLIN_2"/>
    <property type="match status" value="1"/>
</dbReference>
<feature type="compositionally biased region" description="Basic and acidic residues" evidence="2">
    <location>
        <begin position="118"/>
        <end position="142"/>
    </location>
</feature>
<dbReference type="InterPro" id="IPR036317">
    <property type="entry name" value="Cullin_homology_sf"/>
</dbReference>
<reference evidence="4" key="1">
    <citation type="journal article" date="2020" name="Cell">
        <title>Large-Scale Comparative Analyses of Tick Genomes Elucidate Their Genetic Diversity and Vector Capacities.</title>
        <authorList>
            <consortium name="Tick Genome and Microbiome Consortium (TIGMIC)"/>
            <person name="Jia N."/>
            <person name="Wang J."/>
            <person name="Shi W."/>
            <person name="Du L."/>
            <person name="Sun Y."/>
            <person name="Zhan W."/>
            <person name="Jiang J.F."/>
            <person name="Wang Q."/>
            <person name="Zhang B."/>
            <person name="Ji P."/>
            <person name="Bell-Sakyi L."/>
            <person name="Cui X.M."/>
            <person name="Yuan T.T."/>
            <person name="Jiang B.G."/>
            <person name="Yang W.F."/>
            <person name="Lam T.T."/>
            <person name="Chang Q.C."/>
            <person name="Ding S.J."/>
            <person name="Wang X.J."/>
            <person name="Zhu J.G."/>
            <person name="Ruan X.D."/>
            <person name="Zhao L."/>
            <person name="Wei J.T."/>
            <person name="Ye R.Z."/>
            <person name="Que T.C."/>
            <person name="Du C.H."/>
            <person name="Zhou Y.H."/>
            <person name="Cheng J.X."/>
            <person name="Dai P.F."/>
            <person name="Guo W.B."/>
            <person name="Han X.H."/>
            <person name="Huang E.J."/>
            <person name="Li L.F."/>
            <person name="Wei W."/>
            <person name="Gao Y.C."/>
            <person name="Liu J.Z."/>
            <person name="Shao H.Z."/>
            <person name="Wang X."/>
            <person name="Wang C.C."/>
            <person name="Yang T.C."/>
            <person name="Huo Q.B."/>
            <person name="Li W."/>
            <person name="Chen H.Y."/>
            <person name="Chen S.E."/>
            <person name="Zhou L.G."/>
            <person name="Ni X.B."/>
            <person name="Tian J.H."/>
            <person name="Sheng Y."/>
            <person name="Liu T."/>
            <person name="Pan Y.S."/>
            <person name="Xia L.Y."/>
            <person name="Li J."/>
            <person name="Zhao F."/>
            <person name="Cao W.C."/>
        </authorList>
    </citation>
    <scope>NUCLEOTIDE SEQUENCE</scope>
    <source>
        <strain evidence="4">Rsan-2018</strain>
    </source>
</reference>
<dbReference type="PANTHER" id="PTHR11932">
    <property type="entry name" value="CULLIN"/>
    <property type="match status" value="1"/>
</dbReference>
<dbReference type="EMBL" id="JABSTV010001248">
    <property type="protein sequence ID" value="KAH7968840.1"/>
    <property type="molecule type" value="Genomic_DNA"/>
</dbReference>
<dbReference type="AlphaFoldDB" id="A0A9D4Q6F0"/>